<dbReference type="Proteomes" id="UP000019243">
    <property type="component" value="Unassembled WGS sequence"/>
</dbReference>
<protein>
    <submittedName>
        <fullName evidence="8">EmrB/QacA subfamily drug resistance transporter</fullName>
    </submittedName>
</protein>
<feature type="transmembrane region" description="Helical" evidence="6">
    <location>
        <begin position="160"/>
        <end position="178"/>
    </location>
</feature>
<evidence type="ECO:0000256" key="5">
    <source>
        <dbReference type="ARBA" id="ARBA00023136"/>
    </source>
</evidence>
<evidence type="ECO:0000313" key="9">
    <source>
        <dbReference type="Proteomes" id="UP000019243"/>
    </source>
</evidence>
<dbReference type="GO" id="GO:0022857">
    <property type="term" value="F:transmembrane transporter activity"/>
    <property type="evidence" value="ECO:0007669"/>
    <property type="project" value="InterPro"/>
</dbReference>
<organism evidence="8 9">
    <name type="scientific">Brochothrix campestris FSL F6-1037</name>
    <dbReference type="NCBI Taxonomy" id="1265861"/>
    <lineage>
        <taxon>Bacteria</taxon>
        <taxon>Bacillati</taxon>
        <taxon>Bacillota</taxon>
        <taxon>Bacilli</taxon>
        <taxon>Bacillales</taxon>
        <taxon>Listeriaceae</taxon>
        <taxon>Brochothrix</taxon>
    </lineage>
</organism>
<feature type="transmembrane region" description="Helical" evidence="6">
    <location>
        <begin position="27"/>
        <end position="47"/>
    </location>
</feature>
<dbReference type="EMBL" id="AODH01000050">
    <property type="protein sequence ID" value="EUJ35983.1"/>
    <property type="molecule type" value="Genomic_DNA"/>
</dbReference>
<keyword evidence="4 6" id="KW-1133">Transmembrane helix</keyword>
<reference evidence="8 9" key="1">
    <citation type="submission" date="2012-12" db="EMBL/GenBank/DDBJ databases">
        <title>Novel taxa of Listeriaceae from agricultural environments in the United States.</title>
        <authorList>
            <person name="den Bakker H.C."/>
            <person name="Allred A."/>
            <person name="Warchocki S."/>
            <person name="Wright E.M."/>
            <person name="Burrell A."/>
            <person name="Nightingale K.K."/>
            <person name="Kephart D."/>
            <person name="Wiedmann M."/>
        </authorList>
    </citation>
    <scope>NUCLEOTIDE SEQUENCE [LARGE SCALE GENOMIC DNA]</scope>
    <source>
        <strain evidence="8 9">FSL F6-1037</strain>
    </source>
</reference>
<dbReference type="InterPro" id="IPR036259">
    <property type="entry name" value="MFS_trans_sf"/>
</dbReference>
<dbReference type="AlphaFoldDB" id="W7CSJ5"/>
<dbReference type="InterPro" id="IPR020846">
    <property type="entry name" value="MFS_dom"/>
</dbReference>
<keyword evidence="3 6" id="KW-0812">Transmembrane</keyword>
<feature type="transmembrane region" description="Helical" evidence="6">
    <location>
        <begin position="184"/>
        <end position="203"/>
    </location>
</feature>
<dbReference type="Pfam" id="PF07690">
    <property type="entry name" value="MFS_1"/>
    <property type="match status" value="1"/>
</dbReference>
<dbReference type="PANTHER" id="PTHR42718:SF43">
    <property type="entry name" value="LINCOMYCIN RESISTANCE PROTEIN LMRB"/>
    <property type="match status" value="1"/>
</dbReference>
<dbReference type="STRING" id="1265861.BCAMP_11330"/>
<dbReference type="GO" id="GO:0005886">
    <property type="term" value="C:plasma membrane"/>
    <property type="evidence" value="ECO:0007669"/>
    <property type="project" value="UniProtKB-SubCell"/>
</dbReference>
<evidence type="ECO:0000259" key="7">
    <source>
        <dbReference type="PROSITE" id="PS50850"/>
    </source>
</evidence>
<sequence length="296" mass="31496">MLPFLAIAFIVSYIYMRNITTVTRPKIDALSVALSVIGFGSVVFGFSSAGDKGWGSIEVVFTISIGLIALALFTYRQLKMVIPILNLRVFQYKNFSLGVLMIILAFGMIMAVMLVLPLYFIDGRLLPAALVGLCLLPCGIANGLFSAVAGRLFDSFGAKWLVKIGALLAVLAMTFLVFATATTAIAAIIIATVVFMIGIPLIFSPAQTNALNQLPPEIAPDGTAVLNTMQQIGGAIAIALTMVFLTAGKTAYINSGGVNTAFEMINGAHYVFIFSLIIAAVLFILSLFVNTKAYGK</sequence>
<proteinExistence type="predicted"/>
<feature type="transmembrane region" description="Helical" evidence="6">
    <location>
        <begin position="224"/>
        <end position="247"/>
    </location>
</feature>
<evidence type="ECO:0000256" key="2">
    <source>
        <dbReference type="ARBA" id="ARBA00022448"/>
    </source>
</evidence>
<dbReference type="PROSITE" id="PS50850">
    <property type="entry name" value="MFS"/>
    <property type="match status" value="1"/>
</dbReference>
<dbReference type="PANTHER" id="PTHR42718">
    <property type="entry name" value="MAJOR FACILITATOR SUPERFAMILY MULTIDRUG TRANSPORTER MFSC"/>
    <property type="match status" value="1"/>
</dbReference>
<comment type="subcellular location">
    <subcellularLocation>
        <location evidence="1">Cell membrane</location>
        <topology evidence="1">Multi-pass membrane protein</topology>
    </subcellularLocation>
</comment>
<keyword evidence="2" id="KW-0813">Transport</keyword>
<evidence type="ECO:0000256" key="4">
    <source>
        <dbReference type="ARBA" id="ARBA00022989"/>
    </source>
</evidence>
<dbReference type="InterPro" id="IPR011701">
    <property type="entry name" value="MFS"/>
</dbReference>
<dbReference type="SUPFAM" id="SSF103473">
    <property type="entry name" value="MFS general substrate transporter"/>
    <property type="match status" value="1"/>
</dbReference>
<name>W7CSJ5_9LIST</name>
<feature type="transmembrane region" description="Helical" evidence="6">
    <location>
        <begin position="126"/>
        <end position="148"/>
    </location>
</feature>
<evidence type="ECO:0000256" key="6">
    <source>
        <dbReference type="SAM" id="Phobius"/>
    </source>
</evidence>
<feature type="transmembrane region" description="Helical" evidence="6">
    <location>
        <begin position="267"/>
        <end position="289"/>
    </location>
</feature>
<gene>
    <name evidence="8" type="ORF">BCAMP_11330</name>
</gene>
<keyword evidence="5 6" id="KW-0472">Membrane</keyword>
<keyword evidence="9" id="KW-1185">Reference proteome</keyword>
<feature type="domain" description="Major facilitator superfamily (MFS) profile" evidence="7">
    <location>
        <begin position="1"/>
        <end position="294"/>
    </location>
</feature>
<dbReference type="Gene3D" id="1.20.1250.20">
    <property type="entry name" value="MFS general substrate transporter like domains"/>
    <property type="match status" value="1"/>
</dbReference>
<accession>W7CSJ5</accession>
<feature type="transmembrane region" description="Helical" evidence="6">
    <location>
        <begin position="53"/>
        <end position="75"/>
    </location>
</feature>
<feature type="transmembrane region" description="Helical" evidence="6">
    <location>
        <begin position="95"/>
        <end position="120"/>
    </location>
</feature>
<evidence type="ECO:0000256" key="3">
    <source>
        <dbReference type="ARBA" id="ARBA00022692"/>
    </source>
</evidence>
<evidence type="ECO:0000256" key="1">
    <source>
        <dbReference type="ARBA" id="ARBA00004651"/>
    </source>
</evidence>
<comment type="caution">
    <text evidence="8">The sequence shown here is derived from an EMBL/GenBank/DDBJ whole genome shotgun (WGS) entry which is preliminary data.</text>
</comment>
<evidence type="ECO:0000313" key="8">
    <source>
        <dbReference type="EMBL" id="EUJ35983.1"/>
    </source>
</evidence>